<dbReference type="InterPro" id="IPR050490">
    <property type="entry name" value="Bact_solute-bd_prot1"/>
</dbReference>
<feature type="region of interest" description="Disordered" evidence="6">
    <location>
        <begin position="26"/>
        <end position="55"/>
    </location>
</feature>
<protein>
    <submittedName>
        <fullName evidence="8">Extracellular solute-binding protein</fullName>
    </submittedName>
</protein>
<comment type="caution">
    <text evidence="8">The sequence shown here is derived from an EMBL/GenBank/DDBJ whole genome shotgun (WGS) entry which is preliminary data.</text>
</comment>
<dbReference type="Proteomes" id="UP000621560">
    <property type="component" value="Unassembled WGS sequence"/>
</dbReference>
<dbReference type="EMBL" id="JACXIZ010000038">
    <property type="protein sequence ID" value="MBD2847448.1"/>
    <property type="molecule type" value="Genomic_DNA"/>
</dbReference>
<dbReference type="AlphaFoldDB" id="A0A927BY40"/>
<evidence type="ECO:0000256" key="6">
    <source>
        <dbReference type="SAM" id="MobiDB-lite"/>
    </source>
</evidence>
<keyword evidence="5" id="KW-0449">Lipoprotein</keyword>
<dbReference type="PANTHER" id="PTHR43649:SF33">
    <property type="entry name" value="POLYGALACTURONAN_RHAMNOGALACTURONAN-BINDING PROTEIN YTCQ"/>
    <property type="match status" value="1"/>
</dbReference>
<evidence type="ECO:0000313" key="9">
    <source>
        <dbReference type="Proteomes" id="UP000621560"/>
    </source>
</evidence>
<dbReference type="InterPro" id="IPR006059">
    <property type="entry name" value="SBP"/>
</dbReference>
<proteinExistence type="predicted"/>
<evidence type="ECO:0000256" key="3">
    <source>
        <dbReference type="ARBA" id="ARBA00023136"/>
    </source>
</evidence>
<feature type="chain" id="PRO_5039190128" evidence="7">
    <location>
        <begin position="23"/>
        <end position="531"/>
    </location>
</feature>
<feature type="compositionally biased region" description="Low complexity" evidence="6">
    <location>
        <begin position="33"/>
        <end position="48"/>
    </location>
</feature>
<sequence>MKNGKRPALAGILALTGLLALGACSGNTENQPSSGAGSSETSTAGSEAQTGQGRVSDEPLTFKWLAYDRREAPIKEDWPVFEAIRDQTNVTVEFELAPGGLAEKRQIMIATNSVTDFIPVPHSDARTYGPDGVFLNLADYMDEYAPNLKQFFAEYPEAEALVTGEDGGIYAVPTLEGVGFNYAWIVRADLMDEYGLDNPTSPDEFYTLLKTLKQHHPDTYPLVPERGNHNGPATLFTPILRAFSGLEGYIPMDPESDEYVFAGDHPGFREALEFMHKLHEEELLDPEFAILKPAQWEERMLSGKGLVTWFWKTRVASFNSAADEAALIPGFQMSAMPQFAAEGVTDYQYSRDYIGVNGIAISGQIKEKEAAVRFLDYLVGEEGANYLAYGIEGTTYEFVDGEAKFLESLGPAPYALLRGEYGVWYPEINLNNGKSRAAERLSEEAQAIEDMYSPIVRQAPKPLVLTAEETELQIAKQSNLNTYMDQKISEFIAGRIAITDESIADFIAQCRKLGAYELRDMYNAAYERVYE</sequence>
<feature type="signal peptide" evidence="7">
    <location>
        <begin position="1"/>
        <end position="22"/>
    </location>
</feature>
<dbReference type="Gene3D" id="3.40.190.10">
    <property type="entry name" value="Periplasmic binding protein-like II"/>
    <property type="match status" value="2"/>
</dbReference>
<keyword evidence="3" id="KW-0472">Membrane</keyword>
<evidence type="ECO:0000256" key="7">
    <source>
        <dbReference type="SAM" id="SignalP"/>
    </source>
</evidence>
<dbReference type="RefSeq" id="WP_190920555.1">
    <property type="nucleotide sequence ID" value="NZ_JACXIZ010000038.1"/>
</dbReference>
<evidence type="ECO:0000256" key="2">
    <source>
        <dbReference type="ARBA" id="ARBA00022729"/>
    </source>
</evidence>
<evidence type="ECO:0000256" key="5">
    <source>
        <dbReference type="ARBA" id="ARBA00023288"/>
    </source>
</evidence>
<organism evidence="8 9">
    <name type="scientific">Paenibacillus sabuli</name>
    <dbReference type="NCBI Taxonomy" id="2772509"/>
    <lineage>
        <taxon>Bacteria</taxon>
        <taxon>Bacillati</taxon>
        <taxon>Bacillota</taxon>
        <taxon>Bacilli</taxon>
        <taxon>Bacillales</taxon>
        <taxon>Paenibacillaceae</taxon>
        <taxon>Paenibacillus</taxon>
    </lineage>
</organism>
<dbReference type="Pfam" id="PF01547">
    <property type="entry name" value="SBP_bac_1"/>
    <property type="match status" value="1"/>
</dbReference>
<name>A0A927BY40_9BACL</name>
<evidence type="ECO:0000256" key="4">
    <source>
        <dbReference type="ARBA" id="ARBA00023139"/>
    </source>
</evidence>
<keyword evidence="2 7" id="KW-0732">Signal</keyword>
<reference evidence="8" key="1">
    <citation type="submission" date="2020-09" db="EMBL/GenBank/DDBJ databases">
        <title>A novel bacterium of genus Paenibacillus, isolated from South China Sea.</title>
        <authorList>
            <person name="Huang H."/>
            <person name="Mo K."/>
            <person name="Hu Y."/>
        </authorList>
    </citation>
    <scope>NUCLEOTIDE SEQUENCE</scope>
    <source>
        <strain evidence="8">IB182496</strain>
    </source>
</reference>
<gene>
    <name evidence="8" type="ORF">IDH44_19775</name>
</gene>
<dbReference type="SUPFAM" id="SSF53850">
    <property type="entry name" value="Periplasmic binding protein-like II"/>
    <property type="match status" value="1"/>
</dbReference>
<dbReference type="PANTHER" id="PTHR43649">
    <property type="entry name" value="ARABINOSE-BINDING PROTEIN-RELATED"/>
    <property type="match status" value="1"/>
</dbReference>
<keyword evidence="9" id="KW-1185">Reference proteome</keyword>
<keyword evidence="4" id="KW-0564">Palmitate</keyword>
<dbReference type="PROSITE" id="PS51257">
    <property type="entry name" value="PROKAR_LIPOPROTEIN"/>
    <property type="match status" value="1"/>
</dbReference>
<keyword evidence="1" id="KW-1003">Cell membrane</keyword>
<evidence type="ECO:0000256" key="1">
    <source>
        <dbReference type="ARBA" id="ARBA00022475"/>
    </source>
</evidence>
<accession>A0A927BY40</accession>
<evidence type="ECO:0000313" key="8">
    <source>
        <dbReference type="EMBL" id="MBD2847448.1"/>
    </source>
</evidence>